<dbReference type="InterPro" id="IPR025736">
    <property type="entry name" value="PucR_C-HTH_dom"/>
</dbReference>
<dbReference type="GeneID" id="96609147"/>
<dbReference type="eggNOG" id="COG2508">
    <property type="taxonomic scope" value="Bacteria"/>
</dbReference>
<evidence type="ECO:0000313" key="5">
    <source>
        <dbReference type="Proteomes" id="UP000030300"/>
    </source>
</evidence>
<dbReference type="Proteomes" id="UP000030300">
    <property type="component" value="Chromosome"/>
</dbReference>
<dbReference type="EMBL" id="CP009896">
    <property type="protein sequence ID" value="AIY16943.1"/>
    <property type="molecule type" value="Genomic_DNA"/>
</dbReference>
<accession>A0A0A1DK45</accession>
<keyword evidence="5" id="KW-1185">Reference proteome</keyword>
<dbReference type="Gene3D" id="1.10.10.2840">
    <property type="entry name" value="PucR C-terminal helix-turn-helix domain"/>
    <property type="match status" value="1"/>
</dbReference>
<protein>
    <submittedName>
        <fullName evidence="4">Regulator of polyketide synthase expression</fullName>
    </submittedName>
</protein>
<evidence type="ECO:0000256" key="1">
    <source>
        <dbReference type="ARBA" id="ARBA00006754"/>
    </source>
</evidence>
<dbReference type="Pfam" id="PF13556">
    <property type="entry name" value="HTH_30"/>
    <property type="match status" value="1"/>
</dbReference>
<dbReference type="PANTHER" id="PTHR33744:SF17">
    <property type="entry name" value="CONSERVED PROTEIN"/>
    <property type="match status" value="1"/>
</dbReference>
<feature type="domain" description="PucR C-terminal helix-turn-helix" evidence="2">
    <location>
        <begin position="321"/>
        <end position="377"/>
    </location>
</feature>
<evidence type="ECO:0000259" key="3">
    <source>
        <dbReference type="Pfam" id="PF17853"/>
    </source>
</evidence>
<dbReference type="AlphaFoldDB" id="A0A0A1DK45"/>
<evidence type="ECO:0000259" key="2">
    <source>
        <dbReference type="Pfam" id="PF13556"/>
    </source>
</evidence>
<evidence type="ECO:0000313" key="4">
    <source>
        <dbReference type="EMBL" id="AIY16943.1"/>
    </source>
</evidence>
<dbReference type="STRING" id="2045.KR76_09570"/>
<organism evidence="4 5">
    <name type="scientific">Nocardioides simplex</name>
    <name type="common">Arthrobacter simplex</name>
    <dbReference type="NCBI Taxonomy" id="2045"/>
    <lineage>
        <taxon>Bacteria</taxon>
        <taxon>Bacillati</taxon>
        <taxon>Actinomycetota</taxon>
        <taxon>Actinomycetes</taxon>
        <taxon>Propionibacteriales</taxon>
        <taxon>Nocardioidaceae</taxon>
        <taxon>Pimelobacter</taxon>
    </lineage>
</organism>
<dbReference type="RefSeq" id="WP_038677915.1">
    <property type="nucleotide sequence ID" value="NZ_BJMC01000008.1"/>
</dbReference>
<dbReference type="InterPro" id="IPR041522">
    <property type="entry name" value="CdaR_GGDEF"/>
</dbReference>
<dbReference type="PANTHER" id="PTHR33744">
    <property type="entry name" value="CARBOHYDRATE DIACID REGULATOR"/>
    <property type="match status" value="1"/>
</dbReference>
<dbReference type="HOGENOM" id="CLU_017436_7_2_11"/>
<gene>
    <name evidence="4" type="ORF">KR76_09570</name>
</gene>
<dbReference type="KEGG" id="psim:KR76_09570"/>
<dbReference type="Pfam" id="PF17853">
    <property type="entry name" value="GGDEF_2"/>
    <property type="match status" value="1"/>
</dbReference>
<comment type="similarity">
    <text evidence="1">Belongs to the CdaR family.</text>
</comment>
<reference evidence="4 5" key="1">
    <citation type="journal article" date="2015" name="Genome Announc.">
        <title>Complete Genome Sequence of Steroid-Transforming Nocardioides simplex VKM Ac-2033D.</title>
        <authorList>
            <person name="Shtratnikova V.Y."/>
            <person name="Schelkunov M.I."/>
            <person name="Pekov Y.A."/>
            <person name="Fokina V.V."/>
            <person name="Logacheva M.D."/>
            <person name="Sokolov S.L."/>
            <person name="Bragin E.Y."/>
            <person name="Ashapkin V.V."/>
            <person name="Donova M.V."/>
        </authorList>
    </citation>
    <scope>NUCLEOTIDE SEQUENCE [LARGE SCALE GENOMIC DNA]</scope>
    <source>
        <strain evidence="4 5">VKM Ac-2033D</strain>
    </source>
</reference>
<dbReference type="OrthoDB" id="4534407at2"/>
<proteinExistence type="inferred from homology"/>
<dbReference type="InterPro" id="IPR051448">
    <property type="entry name" value="CdaR-like_regulators"/>
</dbReference>
<name>A0A0A1DK45_NOCSI</name>
<feature type="domain" description="CdaR GGDEF-like" evidence="3">
    <location>
        <begin position="156"/>
        <end position="271"/>
    </location>
</feature>
<dbReference type="InterPro" id="IPR042070">
    <property type="entry name" value="PucR_C-HTH_sf"/>
</dbReference>
<sequence>MTTLDDLVEDMARLTDAPCTLEDPAFRLIGFSDHRGDDVVDWIRERSILERRSSDDVRAWFRALGIEDSPGPLRTPADTGLGIVGRLCVPARHLGRVHGYFWLIDPAGRIDEATWPEAVRIAESAARLLDVAERRQAHRDALFRDLVEGGRLAARASAVDLAQTAGLDLDEPVTCVLVERPELLDQVASRPSRPGVVWVRSATGATGVAAAVVRAELVAGTTGLDDLLAAVGLGRRLDALDRVTRAATGSVAGGVDRIAAAHRDARVALRVARTRPPGSVVAWSTLGPLALLGVARDDDLAAAVLAPDLRTFLDAAPPDVLTTLRTWLDEAGSASRTATRLAVHRQTVYHRLGQVEEATGLDLARGTDRLRLHLAVELAPFLTGA</sequence>